<evidence type="ECO:0000256" key="1">
    <source>
        <dbReference type="ARBA" id="ARBA00001593"/>
    </source>
</evidence>
<dbReference type="InterPro" id="IPR029787">
    <property type="entry name" value="Nucleotide_cyclase"/>
</dbReference>
<gene>
    <name evidence="15" type="ORF">GEV33_007863</name>
</gene>
<feature type="transmembrane region" description="Helical" evidence="13">
    <location>
        <begin position="1000"/>
        <end position="1019"/>
    </location>
</feature>
<dbReference type="PANTHER" id="PTHR45627">
    <property type="entry name" value="ADENYLATE CYCLASE TYPE 1"/>
    <property type="match status" value="1"/>
</dbReference>
<sequence length="1563" mass="180203">MSEFECFTTQDCDAAARKCLNADNVQTVGFTVVRLPDENFLVKITVNHDCEEKTLNFFAKCTPNEPKINRILFDDFKKTIPRFDPKITPRLFYGRSDFLLFEDLTLQGFKNYNTESGFFSLEHVRVVLGVLAKFHAGSFAYEEIKTKQLGQIYTLDQEHKVIHSIVDVKKNEVTDLISSLLEDKNEDDLFKVVADLNERQLSKKFRRTLCHGNLIRENIMFKCDQKVPSESRLINFRSKQYSPPMCDVLQVIFLNTNEDFRQHYFHSLLAHYHECLKDELEKYCLDIDHILSVEDLQLGVHNFLPLVKIQAALHQQNCQKSMALRELKEILNCPLLSKEDCFTIIQNKFQTTNYEFLSFNVTPLDEVNGFLGNYHKLQIKIRRQKEEIINCFIKCMPKGTASKEVVQDGSSFMKESFLYETLVQKFREEGIDTIDECLPACYFQRQEDLMVFEDMSLLNYRSLSALKPFDLEMLSMIVRKLAKFHGSAFVYEERVSERLARPYRLNEEYGRYFKESIILESDTHSGARLMATGVKGVFDATSLYPELQTKTNEENLKKHRSKLTELFYSVITASDRFRNILTHGDLWSSNILVQLDGDKPLDCRFIDFQLLRYCPPSHDLLSLLHLTTDRTTRLQHEETIKHIYYDELSQVLKFHNCDISKIYPYDEFVGAIDYMRPEMVLQAAIYCIFSMCTPEEIAALLTDEETCNRIFFEDRMDLITRMCQKSHIYKTRLGERILDVYEYYPAVGVVGASSSSLSSGSPGRESSTREKLSWRDLPLRACRIWQRDTQQDSLEYFDCNDCMSATRVYKGVSLNRWTNKFCSKHLEGVYLRYSHEQRRVALVLIILGDILFQVGDQVSLDVLPTLVLQIPLMVKSLYPTPSDMNGWLSLGIGVFCMLVNLVVIIICCCGLKNRNLSYAALCSWFILVTHGAVDAFEVLPEDLVWYSVWQSLTTVFVPYTIFPLSLLWSLSAGFASLVIHLSLTYLRIQPTDASTTSDTSLFLSDAIFFFTVNVAGVYIKFLTDKSQRKLFLETLRFLDNRCKTQKENSKQEQLIFSILPDFVAKEMIYDIETEERRGSTIPHQFHKIYIHKYNNVSILFADIKGFTQWASKCSAQELVKNLNNLFARFDKLATANHCLRIKLLGDCYYCVSGLPTPRTDHANCAVEMGLNMIRVIKETKRKTQVNLDMRIGIHSGSVLCGVLGLRKWQFDIWSHDVRIANRMESSGVAGRVHISEATYRCLSKQYAVEPGRGDQRDAFLRKLHVQTYLVKEEEPLYMNCLEDEQQEPISTPPPKKHSITLGWIPEIPFKNRSFSETLNDEGVVCMTKTKGKYEVSRTESAIASPRCVDNIDEEMEQHLQQQNWFLNLLTLKFLDEDMEEQYRKKIDMYGSNMVCCFILWLLASACHLIVVTLYVSTPPTSPTYPSGCRCQASIIILAVTTLVLALVTLFVVGEKCKSFPTCIQRFSRDWRKSRRRRTAGIAGVVIIMALASISGFVVQEMDKKEVQECVESDHPEYVLFAWIIFLAALATALRMNYLVKVLLTLLLLTVYAVLVNVVYKDSN</sequence>
<dbReference type="Gene3D" id="3.30.70.1230">
    <property type="entry name" value="Nucleotide cyclase"/>
    <property type="match status" value="1"/>
</dbReference>
<dbReference type="SMART" id="SM00587">
    <property type="entry name" value="CHK"/>
    <property type="match status" value="2"/>
</dbReference>
<keyword evidence="9" id="KW-0460">Magnesium</keyword>
<reference evidence="15" key="1">
    <citation type="journal article" date="2020" name="J Insects Food Feed">
        <title>The yellow mealworm (Tenebrio molitor) genome: a resource for the emerging insects as food and feed industry.</title>
        <authorList>
            <person name="Eriksson T."/>
            <person name="Andere A."/>
            <person name="Kelstrup H."/>
            <person name="Emery V."/>
            <person name="Picard C."/>
        </authorList>
    </citation>
    <scope>NUCLEOTIDE SEQUENCE</scope>
    <source>
        <strain evidence="15">Stoneville</strain>
        <tissue evidence="15">Whole head</tissue>
    </source>
</reference>
<dbReference type="GO" id="GO:0004016">
    <property type="term" value="F:adenylate cyclase activity"/>
    <property type="evidence" value="ECO:0007669"/>
    <property type="project" value="UniProtKB-EC"/>
</dbReference>
<evidence type="ECO:0000256" key="4">
    <source>
        <dbReference type="ARBA" id="ARBA00012201"/>
    </source>
</evidence>
<dbReference type="FunFam" id="3.30.70.1230:FF:000114">
    <property type="entry name" value="Adenylate cyclase 8 (brain)"/>
    <property type="match status" value="1"/>
</dbReference>
<keyword evidence="11 13" id="KW-0472">Membrane</keyword>
<dbReference type="PROSITE" id="PS50125">
    <property type="entry name" value="GUANYLATE_CYCLASE_2"/>
    <property type="match status" value="1"/>
</dbReference>
<evidence type="ECO:0000256" key="6">
    <source>
        <dbReference type="ARBA" id="ARBA00022723"/>
    </source>
</evidence>
<dbReference type="GO" id="GO:0005524">
    <property type="term" value="F:ATP binding"/>
    <property type="evidence" value="ECO:0007669"/>
    <property type="project" value="UniProtKB-KW"/>
</dbReference>
<dbReference type="Pfam" id="PF06327">
    <property type="entry name" value="Adcy_cons_dom"/>
    <property type="match status" value="1"/>
</dbReference>
<dbReference type="GO" id="GO:0006171">
    <property type="term" value="P:cAMP biosynthetic process"/>
    <property type="evidence" value="ECO:0007669"/>
    <property type="project" value="InterPro"/>
</dbReference>
<keyword evidence="8" id="KW-0067">ATP-binding</keyword>
<dbReference type="GO" id="GO:0007189">
    <property type="term" value="P:adenylate cyclase-activating G protein-coupled receptor signaling pathway"/>
    <property type="evidence" value="ECO:0007669"/>
    <property type="project" value="TreeGrafter"/>
</dbReference>
<evidence type="ECO:0000256" key="5">
    <source>
        <dbReference type="ARBA" id="ARBA00022692"/>
    </source>
</evidence>
<feature type="domain" description="Guanylate cyclase" evidence="14">
    <location>
        <begin position="1097"/>
        <end position="1224"/>
    </location>
</feature>
<dbReference type="Pfam" id="PF00211">
    <property type="entry name" value="Guanylate_cyc"/>
    <property type="match status" value="1"/>
</dbReference>
<dbReference type="EMBL" id="JABDTM020023766">
    <property type="protein sequence ID" value="KAH0814929.1"/>
    <property type="molecule type" value="Genomic_DNA"/>
</dbReference>
<keyword evidence="5 13" id="KW-0812">Transmembrane</keyword>
<dbReference type="Pfam" id="PF02958">
    <property type="entry name" value="EcKL"/>
    <property type="match status" value="2"/>
</dbReference>
<evidence type="ECO:0000256" key="7">
    <source>
        <dbReference type="ARBA" id="ARBA00022741"/>
    </source>
</evidence>
<evidence type="ECO:0000256" key="9">
    <source>
        <dbReference type="ARBA" id="ARBA00022842"/>
    </source>
</evidence>
<dbReference type="Gene3D" id="3.90.1200.10">
    <property type="match status" value="2"/>
</dbReference>
<evidence type="ECO:0000256" key="11">
    <source>
        <dbReference type="ARBA" id="ARBA00023136"/>
    </source>
</evidence>
<comment type="subcellular location">
    <subcellularLocation>
        <location evidence="2">Membrane</location>
        <topology evidence="2">Multi-pass membrane protein</topology>
    </subcellularLocation>
    <subcellularLocation>
        <location evidence="3">Membrane</location>
        <topology evidence="3">Single-pass membrane protein</topology>
    </subcellularLocation>
</comment>
<keyword evidence="10 13" id="KW-1133">Transmembrane helix</keyword>
<evidence type="ECO:0000256" key="8">
    <source>
        <dbReference type="ARBA" id="ARBA00022840"/>
    </source>
</evidence>
<feature type="transmembrane region" description="Helical" evidence="13">
    <location>
        <begin position="918"/>
        <end position="937"/>
    </location>
</feature>
<dbReference type="GO" id="GO:0035556">
    <property type="term" value="P:intracellular signal transduction"/>
    <property type="evidence" value="ECO:0007669"/>
    <property type="project" value="InterPro"/>
</dbReference>
<name>A0A8J6LAL2_TENMO</name>
<dbReference type="SUPFAM" id="SSF56112">
    <property type="entry name" value="Protein kinase-like (PK-like)"/>
    <property type="match status" value="2"/>
</dbReference>
<feature type="transmembrane region" description="Helical" evidence="13">
    <location>
        <begin position="1541"/>
        <end position="1559"/>
    </location>
</feature>
<evidence type="ECO:0000313" key="15">
    <source>
        <dbReference type="EMBL" id="KAH0814929.1"/>
    </source>
</evidence>
<evidence type="ECO:0000256" key="2">
    <source>
        <dbReference type="ARBA" id="ARBA00004141"/>
    </source>
</evidence>
<dbReference type="CDD" id="cd07302">
    <property type="entry name" value="CHD"/>
    <property type="match status" value="1"/>
</dbReference>
<dbReference type="InterPro" id="IPR015897">
    <property type="entry name" value="CHK_kinase-like"/>
</dbReference>
<dbReference type="SUPFAM" id="SSF55073">
    <property type="entry name" value="Nucleotide cyclase"/>
    <property type="match status" value="1"/>
</dbReference>
<accession>A0A8J6LAL2</accession>
<dbReference type="InterPro" id="IPR004119">
    <property type="entry name" value="EcKL"/>
</dbReference>
<evidence type="ECO:0000256" key="12">
    <source>
        <dbReference type="ARBA" id="ARBA00023239"/>
    </source>
</evidence>
<dbReference type="GO" id="GO:0046872">
    <property type="term" value="F:metal ion binding"/>
    <property type="evidence" value="ECO:0007669"/>
    <property type="project" value="UniProtKB-KW"/>
</dbReference>
<reference evidence="15" key="2">
    <citation type="submission" date="2021-08" db="EMBL/GenBank/DDBJ databases">
        <authorList>
            <person name="Eriksson T."/>
        </authorList>
    </citation>
    <scope>NUCLEOTIDE SEQUENCE</scope>
    <source>
        <strain evidence="15">Stoneville</strain>
        <tissue evidence="15">Whole head</tissue>
    </source>
</reference>
<feature type="transmembrane region" description="Helical" evidence="13">
    <location>
        <begin position="1434"/>
        <end position="1452"/>
    </location>
</feature>
<keyword evidence="12" id="KW-0456">Lyase</keyword>
<feature type="transmembrane region" description="Helical" evidence="13">
    <location>
        <begin position="943"/>
        <end position="962"/>
    </location>
</feature>
<feature type="transmembrane region" description="Helical" evidence="13">
    <location>
        <begin position="1478"/>
        <end position="1497"/>
    </location>
</feature>
<keyword evidence="6" id="KW-0479">Metal-binding</keyword>
<evidence type="ECO:0000256" key="13">
    <source>
        <dbReference type="SAM" id="Phobius"/>
    </source>
</evidence>
<feature type="transmembrane region" description="Helical" evidence="13">
    <location>
        <begin position="1517"/>
        <end position="1534"/>
    </location>
</feature>
<dbReference type="InterPro" id="IPR032628">
    <property type="entry name" value="AC_N"/>
</dbReference>
<dbReference type="GO" id="GO:0005886">
    <property type="term" value="C:plasma membrane"/>
    <property type="evidence" value="ECO:0007669"/>
    <property type="project" value="InterPro"/>
</dbReference>
<feature type="transmembrane region" description="Helical" evidence="13">
    <location>
        <begin position="887"/>
        <end position="911"/>
    </location>
</feature>
<dbReference type="EC" id="4.6.1.1" evidence="4"/>
<dbReference type="PANTHER" id="PTHR45627:SF1">
    <property type="entry name" value="ADENYLATE CYCLASE TYPE 8"/>
    <property type="match status" value="1"/>
</dbReference>
<feature type="transmembrane region" description="Helical" evidence="13">
    <location>
        <begin position="967"/>
        <end position="988"/>
    </location>
</feature>
<evidence type="ECO:0000313" key="16">
    <source>
        <dbReference type="Proteomes" id="UP000719412"/>
    </source>
</evidence>
<comment type="catalytic activity">
    <reaction evidence="1">
        <text>ATP = 3',5'-cyclic AMP + diphosphate</text>
        <dbReference type="Rhea" id="RHEA:15389"/>
        <dbReference type="ChEBI" id="CHEBI:30616"/>
        <dbReference type="ChEBI" id="CHEBI:33019"/>
        <dbReference type="ChEBI" id="CHEBI:58165"/>
        <dbReference type="EC" id="4.6.1.1"/>
    </reaction>
</comment>
<feature type="transmembrane region" description="Helical" evidence="13">
    <location>
        <begin position="1393"/>
        <end position="1414"/>
    </location>
</feature>
<evidence type="ECO:0000256" key="10">
    <source>
        <dbReference type="ARBA" id="ARBA00022989"/>
    </source>
</evidence>
<proteinExistence type="predicted"/>
<dbReference type="InterPro" id="IPR009398">
    <property type="entry name" value="Adcy_conserved_dom"/>
</dbReference>
<dbReference type="InterPro" id="IPR001054">
    <property type="entry name" value="A/G_cyclase"/>
</dbReference>
<dbReference type="SMART" id="SM00044">
    <property type="entry name" value="CYCc"/>
    <property type="match status" value="1"/>
</dbReference>
<dbReference type="InterPro" id="IPR011009">
    <property type="entry name" value="Kinase-like_dom_sf"/>
</dbReference>
<keyword evidence="7" id="KW-0547">Nucleotide-binding</keyword>
<protein>
    <recommendedName>
        <fullName evidence="4">adenylate cyclase</fullName>
        <ecNumber evidence="4">4.6.1.1</ecNumber>
    </recommendedName>
</protein>
<dbReference type="Pfam" id="PF16214">
    <property type="entry name" value="AC_N"/>
    <property type="match status" value="1"/>
</dbReference>
<comment type="caution">
    <text evidence="15">The sequence shown here is derived from an EMBL/GenBank/DDBJ whole genome shotgun (WGS) entry which is preliminary data.</text>
</comment>
<keyword evidence="16" id="KW-1185">Reference proteome</keyword>
<organism evidence="15 16">
    <name type="scientific">Tenebrio molitor</name>
    <name type="common">Yellow mealworm beetle</name>
    <dbReference type="NCBI Taxonomy" id="7067"/>
    <lineage>
        <taxon>Eukaryota</taxon>
        <taxon>Metazoa</taxon>
        <taxon>Ecdysozoa</taxon>
        <taxon>Arthropoda</taxon>
        <taxon>Hexapoda</taxon>
        <taxon>Insecta</taxon>
        <taxon>Pterygota</taxon>
        <taxon>Neoptera</taxon>
        <taxon>Endopterygota</taxon>
        <taxon>Coleoptera</taxon>
        <taxon>Polyphaga</taxon>
        <taxon>Cucujiformia</taxon>
        <taxon>Tenebrionidae</taxon>
        <taxon>Tenebrio</taxon>
    </lineage>
</organism>
<evidence type="ECO:0000259" key="14">
    <source>
        <dbReference type="PROSITE" id="PS50125"/>
    </source>
</evidence>
<evidence type="ECO:0000256" key="3">
    <source>
        <dbReference type="ARBA" id="ARBA00004167"/>
    </source>
</evidence>
<dbReference type="Proteomes" id="UP000719412">
    <property type="component" value="Unassembled WGS sequence"/>
</dbReference>